<keyword evidence="3" id="KW-1185">Reference proteome</keyword>
<evidence type="ECO:0000313" key="2">
    <source>
        <dbReference type="EMBL" id="GEB82691.1"/>
    </source>
</evidence>
<proteinExistence type="predicted"/>
<protein>
    <submittedName>
        <fullName evidence="2">Uncharacterized protein</fullName>
    </submittedName>
</protein>
<dbReference type="OrthoDB" id="7280660at2"/>
<dbReference type="RefSeq" id="WP_048835565.1">
    <property type="nucleotide sequence ID" value="NZ_BJMU01000004.1"/>
</dbReference>
<organism evidence="2 3">
    <name type="scientific">Acetobacter orleanensis</name>
    <dbReference type="NCBI Taxonomy" id="104099"/>
    <lineage>
        <taxon>Bacteria</taxon>
        <taxon>Pseudomonadati</taxon>
        <taxon>Pseudomonadota</taxon>
        <taxon>Alphaproteobacteria</taxon>
        <taxon>Acetobacterales</taxon>
        <taxon>Acetobacteraceae</taxon>
        <taxon>Acetobacter</taxon>
    </lineage>
</organism>
<reference evidence="2 3" key="1">
    <citation type="submission" date="2019-06" db="EMBL/GenBank/DDBJ databases">
        <title>Whole genome shotgun sequence of Acetobacter orleanensis NBRC 13752.</title>
        <authorList>
            <person name="Hosoyama A."/>
            <person name="Uohara A."/>
            <person name="Ohji S."/>
            <person name="Ichikawa N."/>
        </authorList>
    </citation>
    <scope>NUCLEOTIDE SEQUENCE [LARGE SCALE GENOMIC DNA]</scope>
    <source>
        <strain evidence="2 3">NBRC 13752</strain>
    </source>
</reference>
<dbReference type="Proteomes" id="UP000317617">
    <property type="component" value="Unassembled WGS sequence"/>
</dbReference>
<dbReference type="STRING" id="104099.AD949_04690"/>
<evidence type="ECO:0000313" key="3">
    <source>
        <dbReference type="Proteomes" id="UP000317617"/>
    </source>
</evidence>
<dbReference type="AlphaFoldDB" id="A0A4Y3TI84"/>
<name>A0A4Y3TI84_9PROT</name>
<feature type="compositionally biased region" description="Basic residues" evidence="1">
    <location>
        <begin position="29"/>
        <end position="39"/>
    </location>
</feature>
<gene>
    <name evidence="2" type="ORF">AOR01nite_11680</name>
</gene>
<feature type="region of interest" description="Disordered" evidence="1">
    <location>
        <begin position="1"/>
        <end position="101"/>
    </location>
</feature>
<sequence length="223" mass="24428">MTEKPGRSPVQSDLLGALPGDGQKNATTQRRRKSGKVSRKTAIQPSCLPVSEPETEHTIRQAGAATLPKSQTTDVPRKVARKPENPLQGNLFARPLPPRPRPPRTQFEADELRISTAPASSFSPQAAPDSWLYLVTEPDTASQFLDHGLPLRKTHPSLLTERGGVVHWLAKMTEEPAGHFAAPPVVLRVRRTMVAAWLEPDPDHSAEFSAPCYLLSGSKQEQD</sequence>
<evidence type="ECO:0000256" key="1">
    <source>
        <dbReference type="SAM" id="MobiDB-lite"/>
    </source>
</evidence>
<feature type="compositionally biased region" description="Basic and acidic residues" evidence="1">
    <location>
        <begin position="75"/>
        <end position="84"/>
    </location>
</feature>
<dbReference type="EMBL" id="BJMU01000004">
    <property type="protein sequence ID" value="GEB82691.1"/>
    <property type="molecule type" value="Genomic_DNA"/>
</dbReference>
<accession>A0A4Y3TI84</accession>
<comment type="caution">
    <text evidence="2">The sequence shown here is derived from an EMBL/GenBank/DDBJ whole genome shotgun (WGS) entry which is preliminary data.</text>
</comment>